<feature type="transmembrane region" description="Helical" evidence="1">
    <location>
        <begin position="194"/>
        <end position="212"/>
    </location>
</feature>
<feature type="transmembrane region" description="Helical" evidence="1">
    <location>
        <begin position="85"/>
        <end position="109"/>
    </location>
</feature>
<keyword evidence="1" id="KW-1133">Transmembrane helix</keyword>
<protein>
    <submittedName>
        <fullName evidence="2">Unannotated protein</fullName>
    </submittedName>
</protein>
<evidence type="ECO:0000313" key="2">
    <source>
        <dbReference type="EMBL" id="CAB4993650.1"/>
    </source>
</evidence>
<feature type="transmembrane region" description="Helical" evidence="1">
    <location>
        <begin position="164"/>
        <end position="182"/>
    </location>
</feature>
<proteinExistence type="predicted"/>
<feature type="transmembrane region" description="Helical" evidence="1">
    <location>
        <begin position="219"/>
        <end position="236"/>
    </location>
</feature>
<name>A0A6J7NJQ7_9ZZZZ</name>
<reference evidence="2" key="1">
    <citation type="submission" date="2020-05" db="EMBL/GenBank/DDBJ databases">
        <authorList>
            <person name="Chiriac C."/>
            <person name="Salcher M."/>
            <person name="Ghai R."/>
            <person name="Kavagutti S V."/>
        </authorList>
    </citation>
    <scope>NUCLEOTIDE SEQUENCE</scope>
</reference>
<feature type="transmembrane region" description="Helical" evidence="1">
    <location>
        <begin position="121"/>
        <end position="143"/>
    </location>
</feature>
<accession>A0A6J7NJQ7</accession>
<keyword evidence="1" id="KW-0812">Transmembrane</keyword>
<feature type="transmembrane region" description="Helical" evidence="1">
    <location>
        <begin position="32"/>
        <end position="54"/>
    </location>
</feature>
<feature type="transmembrane region" description="Helical" evidence="1">
    <location>
        <begin position="256"/>
        <end position="276"/>
    </location>
</feature>
<dbReference type="AlphaFoldDB" id="A0A6J7NJQ7"/>
<feature type="transmembrane region" description="Helical" evidence="1">
    <location>
        <begin position="60"/>
        <end position="78"/>
    </location>
</feature>
<gene>
    <name evidence="2" type="ORF">UFOPK4043_00047</name>
</gene>
<dbReference type="EMBL" id="CAFBPA010000003">
    <property type="protein sequence ID" value="CAB4993650.1"/>
    <property type="molecule type" value="Genomic_DNA"/>
</dbReference>
<evidence type="ECO:0000256" key="1">
    <source>
        <dbReference type="SAM" id="Phobius"/>
    </source>
</evidence>
<sequence>MPDYVDDLVTWTLRMSRAEREAEAIHVTRTSVGLGALGFIALAVGESMLCWAPTGGRLEFILLAVGTLCLAAAVLYHLDQHRLRFGLPALIAFNLGILAASAVWVPYAINPAVRGTEGATLYGYIAWGTAWTLGAIGTFLVLLRKEARLERGDRKAATEIHASFFQLLALGVGMLIYGISFIEQSSAPNNQVDGALGVIGPVLIAISVIAHIEHLTLRIGRPAVILTVIGVSIWSVKNLSRAATDWMSDPALAKFFVYGVQGIVFAIAAVACVLVLSHKKTWLASRSGAIQA</sequence>
<organism evidence="2">
    <name type="scientific">freshwater metagenome</name>
    <dbReference type="NCBI Taxonomy" id="449393"/>
    <lineage>
        <taxon>unclassified sequences</taxon>
        <taxon>metagenomes</taxon>
        <taxon>ecological metagenomes</taxon>
    </lineage>
</organism>
<keyword evidence="1" id="KW-0472">Membrane</keyword>